<comment type="caution">
    <text evidence="1">The sequence shown here is derived from an EMBL/GenBank/DDBJ whole genome shotgun (WGS) entry which is preliminary data.</text>
</comment>
<name>A0ABV3H7G5_9ACTN</name>
<proteinExistence type="predicted"/>
<keyword evidence="2" id="KW-1185">Reference proteome</keyword>
<dbReference type="Proteomes" id="UP001552427">
    <property type="component" value="Unassembled WGS sequence"/>
</dbReference>
<organism evidence="1 2">
    <name type="scientific">Nonomuraea bangladeshensis</name>
    <dbReference type="NCBI Taxonomy" id="404385"/>
    <lineage>
        <taxon>Bacteria</taxon>
        <taxon>Bacillati</taxon>
        <taxon>Actinomycetota</taxon>
        <taxon>Actinomycetes</taxon>
        <taxon>Streptosporangiales</taxon>
        <taxon>Streptosporangiaceae</taxon>
        <taxon>Nonomuraea</taxon>
    </lineage>
</organism>
<reference evidence="1 2" key="1">
    <citation type="submission" date="2024-06" db="EMBL/GenBank/DDBJ databases">
        <title>The Natural Products Discovery Center: Release of the First 8490 Sequenced Strains for Exploring Actinobacteria Biosynthetic Diversity.</title>
        <authorList>
            <person name="Kalkreuter E."/>
            <person name="Kautsar S.A."/>
            <person name="Yang D."/>
            <person name="Bader C.D."/>
            <person name="Teijaro C.N."/>
            <person name="Fluegel L."/>
            <person name="Davis C.M."/>
            <person name="Simpson J.R."/>
            <person name="Lauterbach L."/>
            <person name="Steele A.D."/>
            <person name="Gui C."/>
            <person name="Meng S."/>
            <person name="Li G."/>
            <person name="Viehrig K."/>
            <person name="Ye F."/>
            <person name="Su P."/>
            <person name="Kiefer A.F."/>
            <person name="Nichols A."/>
            <person name="Cepeda A.J."/>
            <person name="Yan W."/>
            <person name="Fan B."/>
            <person name="Jiang Y."/>
            <person name="Adhikari A."/>
            <person name="Zheng C.-J."/>
            <person name="Schuster L."/>
            <person name="Cowan T.M."/>
            <person name="Smanski M.J."/>
            <person name="Chevrette M.G."/>
            <person name="De Carvalho L.P.S."/>
            <person name="Shen B."/>
        </authorList>
    </citation>
    <scope>NUCLEOTIDE SEQUENCE [LARGE SCALE GENOMIC DNA]</scope>
    <source>
        <strain evidence="1 2">NPDC049574</strain>
    </source>
</reference>
<protein>
    <submittedName>
        <fullName evidence="1">Uncharacterized protein</fullName>
    </submittedName>
</protein>
<dbReference type="EMBL" id="JBFARM010000007">
    <property type="protein sequence ID" value="MEV4288459.1"/>
    <property type="molecule type" value="Genomic_DNA"/>
</dbReference>
<evidence type="ECO:0000313" key="1">
    <source>
        <dbReference type="EMBL" id="MEV4288459.1"/>
    </source>
</evidence>
<evidence type="ECO:0000313" key="2">
    <source>
        <dbReference type="Proteomes" id="UP001552427"/>
    </source>
</evidence>
<dbReference type="RefSeq" id="WP_364453341.1">
    <property type="nucleotide sequence ID" value="NZ_JBFARM010000007.1"/>
</dbReference>
<accession>A0ABV3H7G5</accession>
<gene>
    <name evidence="1" type="ORF">AB0K40_23345</name>
</gene>
<sequence>MLVYQDIRDSAAKYVDCCTRDCAQHVAATLSGESYAPPVPVIDWAGRVLVAYQDAGRPCVMLATCADRHCTRTPVSGMRNGPGACLAMTLDQARRPAILWVDDNGSYFSDSKWSLMATTPLNVTP</sequence>